<evidence type="ECO:0000313" key="2">
    <source>
        <dbReference type="Proteomes" id="UP000274033"/>
    </source>
</evidence>
<protein>
    <recommendedName>
        <fullName evidence="3">Chromosome condensation regulator</fullName>
    </recommendedName>
</protein>
<dbReference type="EMBL" id="RRCT01000011">
    <property type="protein sequence ID" value="RQW74218.1"/>
    <property type="molecule type" value="Genomic_DNA"/>
</dbReference>
<evidence type="ECO:0000313" key="1">
    <source>
        <dbReference type="EMBL" id="RQW74218.1"/>
    </source>
</evidence>
<evidence type="ECO:0008006" key="3">
    <source>
        <dbReference type="Google" id="ProtNLM"/>
    </source>
</evidence>
<gene>
    <name evidence="1" type="ORF">EBB45_12750</name>
</gene>
<dbReference type="InterPro" id="IPR000408">
    <property type="entry name" value="Reg_chr_condens"/>
</dbReference>
<dbReference type="Pfam" id="PF13540">
    <property type="entry name" value="RCC1_2"/>
    <property type="match status" value="2"/>
</dbReference>
<accession>A0A3N9UD48</accession>
<dbReference type="InterPro" id="IPR009091">
    <property type="entry name" value="RCC1/BLIP-II"/>
</dbReference>
<reference evidence="1 2" key="1">
    <citation type="journal article" date="2013" name="J. Microbiol.">
        <title>Lysinibacillus chungkukjangi sp. nov., isolated from Chungkukjang, Korean fermented soybean food.</title>
        <authorList>
            <person name="Kim S.J."/>
            <person name="Jang Y.H."/>
            <person name="Hamada M."/>
            <person name="Ahn J.H."/>
            <person name="Weon H.Y."/>
            <person name="Suzuki K."/>
            <person name="Whang K.S."/>
            <person name="Kwon S.W."/>
        </authorList>
    </citation>
    <scope>NUCLEOTIDE SEQUENCE [LARGE SCALE GENOMIC DNA]</scope>
    <source>
        <strain evidence="1 2">MCCC 1A12701</strain>
    </source>
</reference>
<dbReference type="Gene3D" id="2.130.10.30">
    <property type="entry name" value="Regulator of chromosome condensation 1/beta-lactamase-inhibitor protein II"/>
    <property type="match status" value="1"/>
</dbReference>
<organism evidence="1 2">
    <name type="scientific">Lysinibacillus composti</name>
    <dbReference type="NCBI Taxonomy" id="720633"/>
    <lineage>
        <taxon>Bacteria</taxon>
        <taxon>Bacillati</taxon>
        <taxon>Bacillota</taxon>
        <taxon>Bacilli</taxon>
        <taxon>Bacillales</taxon>
        <taxon>Bacillaceae</taxon>
        <taxon>Lysinibacillus</taxon>
    </lineage>
</organism>
<dbReference type="AlphaFoldDB" id="A0A3N9UD48"/>
<comment type="caution">
    <text evidence="1">The sequence shown here is derived from an EMBL/GenBank/DDBJ whole genome shotgun (WGS) entry which is preliminary data.</text>
</comment>
<name>A0A3N9UD48_9BACI</name>
<dbReference type="PROSITE" id="PS00626">
    <property type="entry name" value="RCC1_2"/>
    <property type="match status" value="1"/>
</dbReference>
<dbReference type="OrthoDB" id="9796385at2"/>
<dbReference type="SUPFAM" id="SSF50985">
    <property type="entry name" value="RCC1/BLIP-II"/>
    <property type="match status" value="1"/>
</dbReference>
<dbReference type="Proteomes" id="UP000274033">
    <property type="component" value="Unassembled WGS sequence"/>
</dbReference>
<keyword evidence="2" id="KW-1185">Reference proteome</keyword>
<proteinExistence type="predicted"/>
<sequence length="109" mass="11857">MDHILPKEAELKVKRWPKETIAAGRRHTVAIKSDGTVLAVGGNKYDQCDVNGWRNIVAVTAGNVHMATNTGNTHTVGLKTDRTVMAVGWNNHGQCNVSDWRGIQLPGIS</sequence>